<evidence type="ECO:0000256" key="2">
    <source>
        <dbReference type="ARBA" id="ARBA00022490"/>
    </source>
</evidence>
<dbReference type="Gene3D" id="3.40.50.1820">
    <property type="entry name" value="alpha/beta hydrolase"/>
    <property type="match status" value="1"/>
</dbReference>
<comment type="caution">
    <text evidence="6">The sequence shown here is derived from an EMBL/GenBank/DDBJ whole genome shotgun (WGS) entry which is preliminary data.</text>
</comment>
<dbReference type="SUPFAM" id="SSF53474">
    <property type="entry name" value="alpha/beta-Hydrolases"/>
    <property type="match status" value="1"/>
</dbReference>
<dbReference type="PANTHER" id="PTHR36837:SF5">
    <property type="entry name" value="POLY-3-HYDROXYBUTYRATE SYNTHASE"/>
    <property type="match status" value="1"/>
</dbReference>
<dbReference type="PANTHER" id="PTHR36837">
    <property type="entry name" value="POLY(3-HYDROXYALKANOATE) POLYMERASE SUBUNIT PHAC"/>
    <property type="match status" value="1"/>
</dbReference>
<dbReference type="Pfam" id="PF07167">
    <property type="entry name" value="PhaC_N"/>
    <property type="match status" value="1"/>
</dbReference>
<keyword evidence="7" id="KW-1185">Reference proteome</keyword>
<dbReference type="InterPro" id="IPR010963">
    <property type="entry name" value="PHA_synth_I"/>
</dbReference>
<evidence type="ECO:0000313" key="6">
    <source>
        <dbReference type="EMBL" id="NRF71743.1"/>
    </source>
</evidence>
<evidence type="ECO:0000256" key="1">
    <source>
        <dbReference type="ARBA" id="ARBA00004496"/>
    </source>
</evidence>
<dbReference type="InterPro" id="IPR010941">
    <property type="entry name" value="PhaC_N"/>
</dbReference>
<dbReference type="Proteomes" id="UP000737171">
    <property type="component" value="Unassembled WGS sequence"/>
</dbReference>
<evidence type="ECO:0000256" key="3">
    <source>
        <dbReference type="ARBA" id="ARBA00022679"/>
    </source>
</evidence>
<keyword evidence="4" id="KW-0012">Acyltransferase</keyword>
<protein>
    <submittedName>
        <fullName evidence="6">Class I poly(R)-hydroxyalkanoic acid synthase</fullName>
    </submittedName>
</protein>
<dbReference type="NCBIfam" id="TIGR01838">
    <property type="entry name" value="PHA_synth_I"/>
    <property type="match status" value="1"/>
</dbReference>
<accession>A0ABX2ESY2</accession>
<name>A0ABX2ESY2_9BURK</name>
<gene>
    <name evidence="6" type="primary">phaC</name>
    <name evidence="6" type="ORF">HLB44_32640</name>
</gene>
<dbReference type="EMBL" id="JABRWJ010000014">
    <property type="protein sequence ID" value="NRF71743.1"/>
    <property type="molecule type" value="Genomic_DNA"/>
</dbReference>
<proteinExistence type="predicted"/>
<evidence type="ECO:0000313" key="7">
    <source>
        <dbReference type="Proteomes" id="UP000737171"/>
    </source>
</evidence>
<evidence type="ECO:0000259" key="5">
    <source>
        <dbReference type="Pfam" id="PF07167"/>
    </source>
</evidence>
<dbReference type="RefSeq" id="WP_173133572.1">
    <property type="nucleotide sequence ID" value="NZ_JABRWJ010000014.1"/>
</dbReference>
<organism evidence="6 7">
    <name type="scientific">Pseudaquabacterium terrae</name>
    <dbReference type="NCBI Taxonomy" id="2732868"/>
    <lineage>
        <taxon>Bacteria</taxon>
        <taxon>Pseudomonadati</taxon>
        <taxon>Pseudomonadota</taxon>
        <taxon>Betaproteobacteria</taxon>
        <taxon>Burkholderiales</taxon>
        <taxon>Sphaerotilaceae</taxon>
        <taxon>Pseudaquabacterium</taxon>
    </lineage>
</organism>
<reference evidence="6 7" key="1">
    <citation type="submission" date="2020-05" db="EMBL/GenBank/DDBJ databases">
        <title>Aquincola sp. isolate from soil.</title>
        <authorList>
            <person name="Han J."/>
            <person name="Kim D.-U."/>
        </authorList>
    </citation>
    <scope>NUCLEOTIDE SEQUENCE [LARGE SCALE GENOMIC DNA]</scope>
    <source>
        <strain evidence="6 7">S2</strain>
    </source>
</reference>
<feature type="domain" description="Poly-beta-hydroxybutyrate polymerase N-terminal" evidence="5">
    <location>
        <begin position="30"/>
        <end position="196"/>
    </location>
</feature>
<dbReference type="InterPro" id="IPR029058">
    <property type="entry name" value="AB_hydrolase_fold"/>
</dbReference>
<keyword evidence="2" id="KW-0963">Cytoplasm</keyword>
<comment type="subcellular location">
    <subcellularLocation>
        <location evidence="1">Cytoplasm</location>
    </subcellularLocation>
</comment>
<sequence length="515" mass="55882">MTTPSNPFDPNAWLSLWTRALNPGADAPADRRFAADAWQKDPRFAPLAQGYLQLSALMNQALDAAPLDERSKGQWSFALRQVVDAMSPANCLATNPEALQTALDSGGASLVEGARLFLADMSQGRIAMSDGEAFEVGRNLATTPGSVVFENELMQLIQYTPVTPQVHQRPLLIVPPCINKFYILDLQPENSLVAYAVAQGHTVFLVSWRNVGPELGHLGWDDYIEQGVLQAVTVTRRISRADRVNTLGFCIGGTLLASALAVAAARDEQPVASLTLLTTMLDFSDTGELGLMVDEAMVAAREASIGQGGLLRGRELAQVFAALRANDLIWPYVVNGYLKGQAPAAFDLLFWNGDDTNLPGPMYCWYLRQTYLENRLCEPGGTVQCGVPVDLSLIDVPAFVYASREDHIVPWQTAYASTHLLGGDSRFVLGASGHIAGVINPPAKRKRHHWTGAVQPEASDWLEAAQQVDGSWWPDWTDWLRPHAGALVAAPRKAGNSEFPVIEAAPGRYVKTAAA</sequence>
<keyword evidence="3" id="KW-0808">Transferase</keyword>
<dbReference type="InterPro" id="IPR051321">
    <property type="entry name" value="PHA/PHB_synthase"/>
</dbReference>
<evidence type="ECO:0000256" key="4">
    <source>
        <dbReference type="ARBA" id="ARBA00023315"/>
    </source>
</evidence>